<dbReference type="InterPro" id="IPR038333">
    <property type="entry name" value="T1MK-like_N_sf"/>
</dbReference>
<evidence type="ECO:0000259" key="8">
    <source>
        <dbReference type="Pfam" id="PF02384"/>
    </source>
</evidence>
<comment type="similarity">
    <text evidence="1">Belongs to the N(4)/N(6)-methyltransferase family.</text>
</comment>
<dbReference type="AlphaFoldDB" id="G7I097"/>
<dbReference type="RefSeq" id="WP_006823307.1">
    <property type="nucleotide sequence ID" value="NZ_CAFW01000088.1"/>
</dbReference>
<dbReference type="GO" id="GO:0009007">
    <property type="term" value="F:site-specific DNA-methyltransferase (adenine-specific) activity"/>
    <property type="evidence" value="ECO:0007669"/>
    <property type="project" value="UniProtKB-EC"/>
</dbReference>
<dbReference type="EMBL" id="CAFW01000088">
    <property type="protein sequence ID" value="CCE55862.1"/>
    <property type="molecule type" value="Genomic_DNA"/>
</dbReference>
<comment type="catalytic activity">
    <reaction evidence="7">
        <text>a 2'-deoxyadenosine in DNA + S-adenosyl-L-methionine = an N(6)-methyl-2'-deoxyadenosine in DNA + S-adenosyl-L-homocysteine + H(+)</text>
        <dbReference type="Rhea" id="RHEA:15197"/>
        <dbReference type="Rhea" id="RHEA-COMP:12418"/>
        <dbReference type="Rhea" id="RHEA-COMP:12419"/>
        <dbReference type="ChEBI" id="CHEBI:15378"/>
        <dbReference type="ChEBI" id="CHEBI:57856"/>
        <dbReference type="ChEBI" id="CHEBI:59789"/>
        <dbReference type="ChEBI" id="CHEBI:90615"/>
        <dbReference type="ChEBI" id="CHEBI:90616"/>
        <dbReference type="EC" id="2.1.1.72"/>
    </reaction>
</comment>
<sequence length="819" mass="91956">MVVALKKSDLYSSLWKSADELRGGMDASQYKDYVLTLLFVKYVSDKAKSDPYSLIEVPEGGSFDDLVALKGAPDIGEKMNIAIRRLAEENDLQGVINNADFDDPNKLGEGKAMQDRLTNLISIFQDIDFTGSRAEGDDLLGDAYEYLMRHFATESGKSKGQFYTPAEVSRIMAQVLEIPKDAPRSTTVYDPTCGSGSLLIKVADSAPNGLSIYGQEKDNATWALSRMNMILHGNETHDIRQGDTLSDPKFLKGEQLQTFDYFVANPPFSVKTWKNGFDKEYGRFDGFAEPPEKNGDYAFLLHMVKSLKSDGRGAVILPHGVLFRGNTEAAIREELIRRGLIKAIIGLPANLFYGTGIPACIIVIDKKEAASRTGIFMIDASKGFEKDGAKNRLRPRDMRKIIDTYLAGEEVERYARMVPLSEISDAKNNYNLNIPRYIDTSEPEDIQDLEAHLKGGIPNRDLDALDEYWDAFPNLRSELFRPLRQGYSELTVEPDQVAKVIEESEDVKAFTSSVSKSVEDWWSSHRVQLEAIVSQTRPQQLIEDLGDDLLEKFRGRPLISEYSVYEQLMSYWNDTMHDDVTLIVGAGWVDAAQPREARITGYDNKKKPKYESADLVFGTGVKAQRWVTDLIPPALIINRYFIEKRAELESLTTGQEQASQELQEYIDEHAVEEGLLWEAINDDGGIKVGDARKRLKEATAEGAESEEVAALNEVVKLFTEETVTKKRVRDTKLNLEKEVLGTYLKLTEPQIDRLVVEDKWHARVSDAIHYEVENVTQALAERVQELGNRYSESLGNTIAEVENLNALVMGHLRAIGVKI</sequence>
<keyword evidence="10" id="KW-0378">Hydrolase</keyword>
<organism evidence="10 11">
    <name type="scientific">Corynebacterium casei UCMA 3821</name>
    <dbReference type="NCBI Taxonomy" id="1110505"/>
    <lineage>
        <taxon>Bacteria</taxon>
        <taxon>Bacillati</taxon>
        <taxon>Actinomycetota</taxon>
        <taxon>Actinomycetes</taxon>
        <taxon>Mycobacteriales</taxon>
        <taxon>Corynebacteriaceae</taxon>
        <taxon>Corynebacterium</taxon>
    </lineage>
</organism>
<comment type="caution">
    <text evidence="10">The sequence shown here is derived from an EMBL/GenBank/DDBJ whole genome shotgun (WGS) entry which is preliminary data.</text>
</comment>
<dbReference type="Gene3D" id="1.20.1260.30">
    <property type="match status" value="2"/>
</dbReference>
<dbReference type="EC" id="2.1.1.72" evidence="2"/>
<dbReference type="GO" id="GO:0003677">
    <property type="term" value="F:DNA binding"/>
    <property type="evidence" value="ECO:0007669"/>
    <property type="project" value="InterPro"/>
</dbReference>
<dbReference type="GO" id="GO:0032259">
    <property type="term" value="P:methylation"/>
    <property type="evidence" value="ECO:0007669"/>
    <property type="project" value="UniProtKB-KW"/>
</dbReference>
<dbReference type="InterPro" id="IPR029063">
    <property type="entry name" value="SAM-dependent_MTases_sf"/>
</dbReference>
<dbReference type="Proteomes" id="UP000004840">
    <property type="component" value="Unassembled WGS sequence"/>
</dbReference>
<dbReference type="GO" id="GO:0008170">
    <property type="term" value="F:N-methyltransferase activity"/>
    <property type="evidence" value="ECO:0007669"/>
    <property type="project" value="InterPro"/>
</dbReference>
<dbReference type="Pfam" id="PF12161">
    <property type="entry name" value="HsdM_N"/>
    <property type="match status" value="1"/>
</dbReference>
<gene>
    <name evidence="10" type="primary">hsdM</name>
    <name evidence="10" type="ORF">CCAS_11925</name>
</gene>
<dbReference type="InterPro" id="IPR022749">
    <property type="entry name" value="D12N6_MeTrfase_N"/>
</dbReference>
<dbReference type="REBASE" id="42089">
    <property type="entry name" value="M.Cca3821ORF11925P"/>
</dbReference>
<evidence type="ECO:0000313" key="10">
    <source>
        <dbReference type="EMBL" id="CCE55862.1"/>
    </source>
</evidence>
<dbReference type="PANTHER" id="PTHR42933:SF3">
    <property type="entry name" value="TYPE I RESTRICTION ENZYME MJAVIII METHYLASE SUBUNIT"/>
    <property type="match status" value="1"/>
</dbReference>
<keyword evidence="5" id="KW-0949">S-adenosyl-L-methionine</keyword>
<feature type="domain" description="DNA methylase adenine-specific" evidence="8">
    <location>
        <begin position="137"/>
        <end position="444"/>
    </location>
</feature>
<dbReference type="Gene3D" id="3.40.50.150">
    <property type="entry name" value="Vaccinia Virus protein VP39"/>
    <property type="match status" value="1"/>
</dbReference>
<dbReference type="InterPro" id="IPR003356">
    <property type="entry name" value="DNA_methylase_A-5"/>
</dbReference>
<dbReference type="PANTHER" id="PTHR42933">
    <property type="entry name" value="SLR6095 PROTEIN"/>
    <property type="match status" value="1"/>
</dbReference>
<evidence type="ECO:0000256" key="1">
    <source>
        <dbReference type="ARBA" id="ARBA00006594"/>
    </source>
</evidence>
<dbReference type="PRINTS" id="PR00507">
    <property type="entry name" value="N12N6MTFRASE"/>
</dbReference>
<accession>G7I097</accession>
<dbReference type="GO" id="GO:0009307">
    <property type="term" value="P:DNA restriction-modification system"/>
    <property type="evidence" value="ECO:0007669"/>
    <property type="project" value="UniProtKB-KW"/>
</dbReference>
<evidence type="ECO:0000256" key="2">
    <source>
        <dbReference type="ARBA" id="ARBA00011900"/>
    </source>
</evidence>
<evidence type="ECO:0000256" key="4">
    <source>
        <dbReference type="ARBA" id="ARBA00022679"/>
    </source>
</evidence>
<keyword evidence="6" id="KW-0680">Restriction system</keyword>
<name>G7I097_9CORY</name>
<reference evidence="10 11" key="1">
    <citation type="journal article" date="2012" name="J. Bacteriol.">
        <title>Genome Sequence of Corynebacterium casei UCMA 3821, Isolated from a Smear-Ripened Cheese.</title>
        <authorList>
            <person name="Monnet C."/>
            <person name="Loux V."/>
            <person name="Bento P."/>
            <person name="Gibrat J.F."/>
            <person name="Straub C."/>
            <person name="Bonnarme P."/>
            <person name="Landaud S."/>
            <person name="Irlinger F."/>
        </authorList>
    </citation>
    <scope>NUCLEOTIDE SEQUENCE [LARGE SCALE GENOMIC DNA]</scope>
    <source>
        <strain evidence="10 11">UCMA 3821</strain>
    </source>
</reference>
<evidence type="ECO:0000256" key="7">
    <source>
        <dbReference type="ARBA" id="ARBA00047942"/>
    </source>
</evidence>
<dbReference type="SUPFAM" id="SSF53335">
    <property type="entry name" value="S-adenosyl-L-methionine-dependent methyltransferases"/>
    <property type="match status" value="1"/>
</dbReference>
<feature type="domain" description="N6 adenine-specific DNA methyltransferase N-terminal" evidence="9">
    <location>
        <begin position="12"/>
        <end position="124"/>
    </location>
</feature>
<keyword evidence="4 10" id="KW-0808">Transferase</keyword>
<dbReference type="InterPro" id="IPR051537">
    <property type="entry name" value="DNA_Adenine_Mtase"/>
</dbReference>
<evidence type="ECO:0000256" key="5">
    <source>
        <dbReference type="ARBA" id="ARBA00022691"/>
    </source>
</evidence>
<evidence type="ECO:0000256" key="3">
    <source>
        <dbReference type="ARBA" id="ARBA00022603"/>
    </source>
</evidence>
<proteinExistence type="inferred from homology"/>
<dbReference type="Pfam" id="PF02384">
    <property type="entry name" value="N6_Mtase"/>
    <property type="match status" value="1"/>
</dbReference>
<evidence type="ECO:0000256" key="6">
    <source>
        <dbReference type="ARBA" id="ARBA00022747"/>
    </source>
</evidence>
<evidence type="ECO:0000313" key="11">
    <source>
        <dbReference type="Proteomes" id="UP000004840"/>
    </source>
</evidence>
<dbReference type="GO" id="GO:0016787">
    <property type="term" value="F:hydrolase activity"/>
    <property type="evidence" value="ECO:0007669"/>
    <property type="project" value="UniProtKB-KW"/>
</dbReference>
<keyword evidence="3 10" id="KW-0489">Methyltransferase</keyword>
<evidence type="ECO:0000259" key="9">
    <source>
        <dbReference type="Pfam" id="PF12161"/>
    </source>
</evidence>
<protein>
    <recommendedName>
        <fullName evidence="2">site-specific DNA-methyltransferase (adenine-specific)</fullName>
        <ecNumber evidence="2">2.1.1.72</ecNumber>
    </recommendedName>
</protein>